<reference evidence="2 3" key="1">
    <citation type="journal article" date="2021" name="bioRxiv">
        <title>The Gossypium anomalum genome as a resource for cotton improvement and evolutionary analysis of hybrid incompatibility.</title>
        <authorList>
            <person name="Grover C.E."/>
            <person name="Yuan D."/>
            <person name="Arick M.A."/>
            <person name="Miller E.R."/>
            <person name="Hu G."/>
            <person name="Peterson D.G."/>
            <person name="Wendel J.F."/>
            <person name="Udall J.A."/>
        </authorList>
    </citation>
    <scope>NUCLEOTIDE SEQUENCE [LARGE SCALE GENOMIC DNA]</scope>
    <source>
        <strain evidence="2">JFW-Udall</strain>
        <tissue evidence="2">Leaf</tissue>
    </source>
</reference>
<dbReference type="EMBL" id="JAHUZN010000008">
    <property type="protein sequence ID" value="KAG8486253.1"/>
    <property type="molecule type" value="Genomic_DNA"/>
</dbReference>
<feature type="compositionally biased region" description="Polar residues" evidence="1">
    <location>
        <begin position="10"/>
        <end position="19"/>
    </location>
</feature>
<dbReference type="Proteomes" id="UP000701853">
    <property type="component" value="Chromosome 8"/>
</dbReference>
<proteinExistence type="predicted"/>
<evidence type="ECO:0000313" key="3">
    <source>
        <dbReference type="Proteomes" id="UP000701853"/>
    </source>
</evidence>
<evidence type="ECO:0000256" key="1">
    <source>
        <dbReference type="SAM" id="MobiDB-lite"/>
    </source>
</evidence>
<accession>A0A8J5YL83</accession>
<sequence>MSFCPKSGHQPRQQTTVRASTRAAVHGAQRPKTSVYAHKRFYSSPDVRALMEPVLTTLGVIHVPMVAHCLMAALRSDGALGGNDRAIESERSRCLECSKFPEPYCGADVLRKPQGFLSLLANWAIRVRLLFGQD</sequence>
<comment type="caution">
    <text evidence="2">The sequence shown here is derived from an EMBL/GenBank/DDBJ whole genome shotgun (WGS) entry which is preliminary data.</text>
</comment>
<protein>
    <submittedName>
        <fullName evidence="2">Uncharacterized protein</fullName>
    </submittedName>
</protein>
<evidence type="ECO:0000313" key="2">
    <source>
        <dbReference type="EMBL" id="KAG8486253.1"/>
    </source>
</evidence>
<feature type="region of interest" description="Disordered" evidence="1">
    <location>
        <begin position="1"/>
        <end position="24"/>
    </location>
</feature>
<keyword evidence="3" id="KW-1185">Reference proteome</keyword>
<dbReference type="AlphaFoldDB" id="A0A8J5YL83"/>
<name>A0A8J5YL83_9ROSI</name>
<gene>
    <name evidence="2" type="ORF">CXB51_019629</name>
</gene>
<organism evidence="2 3">
    <name type="scientific">Gossypium anomalum</name>
    <dbReference type="NCBI Taxonomy" id="47600"/>
    <lineage>
        <taxon>Eukaryota</taxon>
        <taxon>Viridiplantae</taxon>
        <taxon>Streptophyta</taxon>
        <taxon>Embryophyta</taxon>
        <taxon>Tracheophyta</taxon>
        <taxon>Spermatophyta</taxon>
        <taxon>Magnoliopsida</taxon>
        <taxon>eudicotyledons</taxon>
        <taxon>Gunneridae</taxon>
        <taxon>Pentapetalae</taxon>
        <taxon>rosids</taxon>
        <taxon>malvids</taxon>
        <taxon>Malvales</taxon>
        <taxon>Malvaceae</taxon>
        <taxon>Malvoideae</taxon>
        <taxon>Gossypium</taxon>
    </lineage>
</organism>